<sequence length="59" mass="6476">MRNAIMVVASLIAVWPPSWCGPSLNSPLHYTSSLLADISNYTSLHSAFVLSTPLVFWVL</sequence>
<comment type="caution">
    <text evidence="2">The sequence shown here is derived from an EMBL/GenBank/DDBJ whole genome shotgun (WGS) entry which is preliminary data.</text>
</comment>
<protein>
    <submittedName>
        <fullName evidence="2">Uncharacterized protein</fullName>
    </submittedName>
</protein>
<keyword evidence="3" id="KW-1185">Reference proteome</keyword>
<reference evidence="2 3" key="1">
    <citation type="journal article" date="2017" name="Front. Genet.">
        <title>Draft sequencing of the heterozygous diploid genome of Satsuma (Citrus unshiu Marc.) using a hybrid assembly approach.</title>
        <authorList>
            <person name="Shimizu T."/>
            <person name="Tanizawa Y."/>
            <person name="Mochizuki T."/>
            <person name="Nagasaki H."/>
            <person name="Yoshioka T."/>
            <person name="Toyoda A."/>
            <person name="Fujiyama A."/>
            <person name="Kaminuma E."/>
            <person name="Nakamura Y."/>
        </authorList>
    </citation>
    <scope>NUCLEOTIDE SEQUENCE [LARGE SCALE GENOMIC DNA]</scope>
    <source>
        <strain evidence="3">cv. Miyagawa wase</strain>
    </source>
</reference>
<keyword evidence="1" id="KW-0732">Signal</keyword>
<dbReference type="AlphaFoldDB" id="A0A2H5QD17"/>
<proteinExistence type="predicted"/>
<evidence type="ECO:0000313" key="2">
    <source>
        <dbReference type="EMBL" id="GAY62482.1"/>
    </source>
</evidence>
<gene>
    <name evidence="2" type="ORF">CUMW_218160</name>
</gene>
<accession>A0A2H5QD17</accession>
<name>A0A2H5QD17_CITUN</name>
<dbReference type="EMBL" id="BDQV01000308">
    <property type="protein sequence ID" value="GAY62482.1"/>
    <property type="molecule type" value="Genomic_DNA"/>
</dbReference>
<organism evidence="2 3">
    <name type="scientific">Citrus unshiu</name>
    <name type="common">Satsuma mandarin</name>
    <name type="synonym">Citrus nobilis var. unshiu</name>
    <dbReference type="NCBI Taxonomy" id="55188"/>
    <lineage>
        <taxon>Eukaryota</taxon>
        <taxon>Viridiplantae</taxon>
        <taxon>Streptophyta</taxon>
        <taxon>Embryophyta</taxon>
        <taxon>Tracheophyta</taxon>
        <taxon>Spermatophyta</taxon>
        <taxon>Magnoliopsida</taxon>
        <taxon>eudicotyledons</taxon>
        <taxon>Gunneridae</taxon>
        <taxon>Pentapetalae</taxon>
        <taxon>rosids</taxon>
        <taxon>malvids</taxon>
        <taxon>Sapindales</taxon>
        <taxon>Rutaceae</taxon>
        <taxon>Aurantioideae</taxon>
        <taxon>Citrus</taxon>
    </lineage>
</organism>
<feature type="chain" id="PRO_5014130272" evidence="1">
    <location>
        <begin position="21"/>
        <end position="59"/>
    </location>
</feature>
<feature type="signal peptide" evidence="1">
    <location>
        <begin position="1"/>
        <end position="20"/>
    </location>
</feature>
<dbReference type="Proteomes" id="UP000236630">
    <property type="component" value="Unassembled WGS sequence"/>
</dbReference>
<evidence type="ECO:0000313" key="3">
    <source>
        <dbReference type="Proteomes" id="UP000236630"/>
    </source>
</evidence>
<evidence type="ECO:0000256" key="1">
    <source>
        <dbReference type="SAM" id="SignalP"/>
    </source>
</evidence>